<evidence type="ECO:0000259" key="3">
    <source>
        <dbReference type="Pfam" id="PF02557"/>
    </source>
</evidence>
<feature type="domain" description="D-alanyl-D-alanine carboxypeptidase-like core" evidence="3">
    <location>
        <begin position="133"/>
        <end position="261"/>
    </location>
</feature>
<reference evidence="4 5" key="1">
    <citation type="journal article" date="2021" name="Microorganisms">
        <title>Bacterial Dimethylsulfoniopropionate Biosynthesis in the East China Sea.</title>
        <authorList>
            <person name="Liu J."/>
            <person name="Zhang Y."/>
            <person name="Liu J."/>
            <person name="Zhong H."/>
            <person name="Williams B.T."/>
            <person name="Zheng Y."/>
            <person name="Curson A.R.J."/>
            <person name="Sun C."/>
            <person name="Sun H."/>
            <person name="Song D."/>
            <person name="Wagner Mackenzie B."/>
            <person name="Bermejo Martinez A."/>
            <person name="Todd J.D."/>
            <person name="Zhang X.H."/>
        </authorList>
    </citation>
    <scope>NUCLEOTIDE SEQUENCE [LARGE SCALE GENOMIC DNA]</scope>
    <source>
        <strain evidence="4 5">ESS08</strain>
    </source>
</reference>
<dbReference type="EMBL" id="QTKX01000001">
    <property type="protein sequence ID" value="MBS8264545.1"/>
    <property type="molecule type" value="Genomic_DNA"/>
</dbReference>
<name>A0A944CLE5_9BACI</name>
<accession>A0A944CLE5</accession>
<evidence type="ECO:0000313" key="4">
    <source>
        <dbReference type="EMBL" id="MBS8264545.1"/>
    </source>
</evidence>
<dbReference type="Pfam" id="PF02557">
    <property type="entry name" value="VanY"/>
    <property type="match status" value="1"/>
</dbReference>
<feature type="chain" id="PRO_5038690455" evidence="2">
    <location>
        <begin position="21"/>
        <end position="285"/>
    </location>
</feature>
<dbReference type="RefSeq" id="WP_213368031.1">
    <property type="nucleotide sequence ID" value="NZ_QTKX01000001.1"/>
</dbReference>
<dbReference type="InterPro" id="IPR058193">
    <property type="entry name" value="VanY/YodJ_core_dom"/>
</dbReference>
<evidence type="ECO:0000256" key="1">
    <source>
        <dbReference type="SAM" id="MobiDB-lite"/>
    </source>
</evidence>
<dbReference type="PROSITE" id="PS51257">
    <property type="entry name" value="PROKAR_LIPOPROTEIN"/>
    <property type="match status" value="1"/>
</dbReference>
<dbReference type="AlphaFoldDB" id="A0A944CLE5"/>
<dbReference type="GO" id="GO:0006508">
    <property type="term" value="P:proteolysis"/>
    <property type="evidence" value="ECO:0007669"/>
    <property type="project" value="InterPro"/>
</dbReference>
<feature type="compositionally biased region" description="Acidic residues" evidence="1">
    <location>
        <begin position="48"/>
        <end position="66"/>
    </location>
</feature>
<keyword evidence="5" id="KW-1185">Reference proteome</keyword>
<sequence length="285" mass="31961">MKKILLFLALPILLTGCAPIEPYLEKIPYLGEKLVGQDGQADQPVEGVGDEGPDDNEVNELPEEDKPAEDELTLEAAYFNVVQNTDGKNIIQNPQNTMSLVNKIFGLPEDYIPADLVRPNVPFSFGDAKLEKSLMREEAAKALENMFAGARNDGIELAAVSGYRSYGRQETLFNAEVNKVGEEKALQAVARPGSSEHQSGLTMDISSKTNNFNLNEQFGSTKEGVWLAHNAHKYGFILRYPRGKENLTGYMYEPWHFRYVGIKAATEIYENDWTLEEYFENVKKI</sequence>
<keyword evidence="2" id="KW-0732">Signal</keyword>
<keyword evidence="4" id="KW-0121">Carboxypeptidase</keyword>
<dbReference type="InterPro" id="IPR052179">
    <property type="entry name" value="DD-CPase-like"/>
</dbReference>
<protein>
    <submittedName>
        <fullName evidence="4">D-alanyl-D-alanine carboxypeptidase family protein</fullName>
    </submittedName>
</protein>
<dbReference type="InterPro" id="IPR003709">
    <property type="entry name" value="VanY-like_core_dom"/>
</dbReference>
<dbReference type="Proteomes" id="UP000761411">
    <property type="component" value="Unassembled WGS sequence"/>
</dbReference>
<gene>
    <name evidence="4" type="ORF">DYI25_08865</name>
</gene>
<proteinExistence type="predicted"/>
<dbReference type="PANTHER" id="PTHR34385:SF1">
    <property type="entry name" value="PEPTIDOGLYCAN L-ALANYL-D-GLUTAMATE ENDOPEPTIDASE CWLK"/>
    <property type="match status" value="1"/>
</dbReference>
<dbReference type="GO" id="GO:0004180">
    <property type="term" value="F:carboxypeptidase activity"/>
    <property type="evidence" value="ECO:0007669"/>
    <property type="project" value="UniProtKB-KW"/>
</dbReference>
<dbReference type="PANTHER" id="PTHR34385">
    <property type="entry name" value="D-ALANYL-D-ALANINE CARBOXYPEPTIDASE"/>
    <property type="match status" value="1"/>
</dbReference>
<dbReference type="SUPFAM" id="SSF55166">
    <property type="entry name" value="Hedgehog/DD-peptidase"/>
    <property type="match status" value="1"/>
</dbReference>
<dbReference type="Gene3D" id="3.30.1380.10">
    <property type="match status" value="1"/>
</dbReference>
<evidence type="ECO:0000313" key="5">
    <source>
        <dbReference type="Proteomes" id="UP000761411"/>
    </source>
</evidence>
<organism evidence="4 5">
    <name type="scientific">Mesobacillus boroniphilus</name>
    <dbReference type="NCBI Taxonomy" id="308892"/>
    <lineage>
        <taxon>Bacteria</taxon>
        <taxon>Bacillati</taxon>
        <taxon>Bacillota</taxon>
        <taxon>Bacilli</taxon>
        <taxon>Bacillales</taxon>
        <taxon>Bacillaceae</taxon>
        <taxon>Mesobacillus</taxon>
    </lineage>
</organism>
<keyword evidence="4" id="KW-0645">Protease</keyword>
<feature type="region of interest" description="Disordered" evidence="1">
    <location>
        <begin position="38"/>
        <end position="66"/>
    </location>
</feature>
<evidence type="ECO:0000256" key="2">
    <source>
        <dbReference type="SAM" id="SignalP"/>
    </source>
</evidence>
<dbReference type="CDD" id="cd14852">
    <property type="entry name" value="LD-carboxypeptidase"/>
    <property type="match status" value="1"/>
</dbReference>
<keyword evidence="4" id="KW-0378">Hydrolase</keyword>
<dbReference type="InterPro" id="IPR009045">
    <property type="entry name" value="Zn_M74/Hedgehog-like"/>
</dbReference>
<feature type="signal peptide" evidence="2">
    <location>
        <begin position="1"/>
        <end position="20"/>
    </location>
</feature>
<comment type="caution">
    <text evidence="4">The sequence shown here is derived from an EMBL/GenBank/DDBJ whole genome shotgun (WGS) entry which is preliminary data.</text>
</comment>